<keyword evidence="1" id="KW-1133">Transmembrane helix</keyword>
<evidence type="ECO:0008006" key="4">
    <source>
        <dbReference type="Google" id="ProtNLM"/>
    </source>
</evidence>
<keyword evidence="1" id="KW-0472">Membrane</keyword>
<gene>
    <name evidence="2" type="ORF">GCM10022255_054010</name>
</gene>
<dbReference type="Proteomes" id="UP001500620">
    <property type="component" value="Unassembled WGS sequence"/>
</dbReference>
<dbReference type="EMBL" id="BAABAT010000015">
    <property type="protein sequence ID" value="GAA4253375.1"/>
    <property type="molecule type" value="Genomic_DNA"/>
</dbReference>
<sequence length="176" mass="18265">MSLTTLLIALVVIVLLMVRRFMGEPLEVRRLVAPPLILIVLGGYTLSKVDFAATVHHGVIDGAVLGAGAVVAVLGGIIRGLTVRVFVQNGHVWYRYTLVTIAVWAGLIVLRLGQMLAGHALGADQSVLSAGLLVVLGLSFLGEAAIVGRRAIGTGAPFAPPGSRRAARSGAGLFGR</sequence>
<keyword evidence="1" id="KW-0812">Transmembrane</keyword>
<name>A0ABP8DDM7_9ACTN</name>
<comment type="caution">
    <text evidence="2">The sequence shown here is derived from an EMBL/GenBank/DDBJ whole genome shotgun (WGS) entry which is preliminary data.</text>
</comment>
<feature type="transmembrane region" description="Helical" evidence="1">
    <location>
        <begin position="6"/>
        <end position="22"/>
    </location>
</feature>
<keyword evidence="3" id="KW-1185">Reference proteome</keyword>
<proteinExistence type="predicted"/>
<evidence type="ECO:0000256" key="1">
    <source>
        <dbReference type="SAM" id="Phobius"/>
    </source>
</evidence>
<feature type="transmembrane region" description="Helical" evidence="1">
    <location>
        <begin position="59"/>
        <end position="81"/>
    </location>
</feature>
<feature type="transmembrane region" description="Helical" evidence="1">
    <location>
        <begin position="93"/>
        <end position="114"/>
    </location>
</feature>
<accession>A0ABP8DDM7</accession>
<feature type="transmembrane region" description="Helical" evidence="1">
    <location>
        <begin position="126"/>
        <end position="147"/>
    </location>
</feature>
<organism evidence="2 3">
    <name type="scientific">Dactylosporangium darangshiense</name>
    <dbReference type="NCBI Taxonomy" id="579108"/>
    <lineage>
        <taxon>Bacteria</taxon>
        <taxon>Bacillati</taxon>
        <taxon>Actinomycetota</taxon>
        <taxon>Actinomycetes</taxon>
        <taxon>Micromonosporales</taxon>
        <taxon>Micromonosporaceae</taxon>
        <taxon>Dactylosporangium</taxon>
    </lineage>
</organism>
<protein>
    <recommendedName>
        <fullName evidence="4">DUF1453 domain-containing protein</fullName>
    </recommendedName>
</protein>
<evidence type="ECO:0000313" key="3">
    <source>
        <dbReference type="Proteomes" id="UP001500620"/>
    </source>
</evidence>
<dbReference type="RefSeq" id="WP_345130427.1">
    <property type="nucleotide sequence ID" value="NZ_BAABAT010000015.1"/>
</dbReference>
<feature type="transmembrane region" description="Helical" evidence="1">
    <location>
        <begin position="31"/>
        <end position="47"/>
    </location>
</feature>
<reference evidence="3" key="1">
    <citation type="journal article" date="2019" name="Int. J. Syst. Evol. Microbiol.">
        <title>The Global Catalogue of Microorganisms (GCM) 10K type strain sequencing project: providing services to taxonomists for standard genome sequencing and annotation.</title>
        <authorList>
            <consortium name="The Broad Institute Genomics Platform"/>
            <consortium name="The Broad Institute Genome Sequencing Center for Infectious Disease"/>
            <person name="Wu L."/>
            <person name="Ma J."/>
        </authorList>
    </citation>
    <scope>NUCLEOTIDE SEQUENCE [LARGE SCALE GENOMIC DNA]</scope>
    <source>
        <strain evidence="3">JCM 17441</strain>
    </source>
</reference>
<evidence type="ECO:0000313" key="2">
    <source>
        <dbReference type="EMBL" id="GAA4253375.1"/>
    </source>
</evidence>